<dbReference type="EMBL" id="MT774382">
    <property type="protein sequence ID" value="QOR58724.1"/>
    <property type="molecule type" value="Genomic_DNA"/>
</dbReference>
<dbReference type="RefSeq" id="YP_010110882.1">
    <property type="nucleotide sequence ID" value="NC_055875.1"/>
</dbReference>
<sequence length="1434" mass="157043">MNKKISQFELTTKLQEQDLITLVQDGSNKNITSGSFTTSLSGTFATNERVDAVEEDVEILDTKVNDNYKDLSNKIVEGDTSVTTNLNSAITSYYDVLNNKIITLDTKHDTDMSGMSGTMQEWIDDIDNRSTLQQLQDALSRLTVAENTITALAEVIANGGGSGSTPGYHTQSTATIFPLSGYYKANDASPLATSDTLNQALSKLENQVEAVASSSGSLPVIKSTETTQPSDGTLYTSLKTEKTFLNKYGDTAEGRIDFKNGLQGGTIFRSGWDGQGASLYPFGTKWNLELDNLFVRGNMTVNELTVNEIKAVGGDLLVTLGDMKCTKVETLADGYKCYFDTEDGTKYNEFVVNDMAICQQFDGKNVKRYWRKVNEVGRDYIVLSKDVCEPNSSEPGEGDTILQLGHMYEADPDYNLQMDERRNAIYISAKGMNAPRLTFYKGIDEFTLADDPVAGVVRERVVIGGEQTKFVGTIYQTSNTGIVRVPVYKGLWVSGNTYYYYDQVSHNGSLWICMKPDGTTAEPKDEEDDWQKQVSKGEAGTPSDDVAKWVEITGDRLFLYETPDDSGTPTPSTISLMANVHGMTNPSFKWTRLDTGVTMGTYSSLEVFYTSLNKSQRTLSLRCTVTNSDGGEYYDDVQLAKLFNGAEGADAYYVDLSNGTAVIPYDESGNPKIVISEIYTDVMAYHGINAISIKNMTIKSVKGTATAHVDLASNRVYLDTLNSTTAEITIGVTLEDGYAINKVWYIGTTKDGENGFNGEDAMYMTMTGEQYFHYKSGETVPNPTYIDISTSTTNVNGTTYKWYYSEAGKYSWNLIQNEVGPTLRVQYNSAWMNIADEVTFKCVVTDSVGNEFYDFITINKVRDGENVYRGSLQNENCSIVTDENGNFTADAARVATTTSRLRYGNEEVTNYTLQGYGTPYYGTGPSLNYNSSTKELSYPTDKLSAFTSDALVYRIDFYTTVKGANTKVDTVDFVISKSKQGITGQNGKQEVTIYICSNSTPSRPTFTTLPTATGAYNWSLDAHYLSSYTTWSSKGTYNPNTNSIDLIPNTSYRWTEPVKFSGKDGADGADGADGNDGHSPYISNGYWYYYDSFLGWVQGRPAQGETGPAGPALTFRGEFSSSKTYYWNEDRRDVVKYNGQYYIVKSKGSTNKISGFKVMSSFEMVATDLLLAQTATIAGWNFDPTGVIYSANKCVVLDPGNDAGSAAQVIAIGDDDLLASITTVNGQTRYNKGKINMFKGGIITLGPMDSNGRATAGISGYGDSSSEVRIWAGKPFDDGTSQGNRFWAPFRVYQDGSMVANNATITGTLSCKKITVDEAYRGSWFGPGVVCICYYSGTNSSIQNVYTVGGKKVSSISNVNESTIRVNHNIGNTNYIAYAIGSKRSTVGAFVGSTGVTSRSSNSCDIVFIDTDNKSHRPGLKGNDAVDIIFLAYQ</sequence>
<name>A0A7M1RX98_9CAUD</name>
<dbReference type="Proteomes" id="UP000593744">
    <property type="component" value="Segment"/>
</dbReference>
<proteinExistence type="predicted"/>
<evidence type="ECO:0000313" key="2">
    <source>
        <dbReference type="Proteomes" id="UP000593744"/>
    </source>
</evidence>
<protein>
    <submittedName>
        <fullName evidence="1">Uncharacterized protein</fullName>
    </submittedName>
</protein>
<organism evidence="1 2">
    <name type="scientific">uncultured phage cr10_1</name>
    <dbReference type="NCBI Taxonomy" id="2772066"/>
    <lineage>
        <taxon>Viruses</taxon>
        <taxon>Duplodnaviria</taxon>
        <taxon>Heunggongvirae</taxon>
        <taxon>Uroviricota</taxon>
        <taxon>Caudoviricetes</taxon>
        <taxon>Crassvirales</taxon>
        <taxon>Suoliviridae</taxon>
        <taxon>Boorivirinae</taxon>
        <taxon>Canhaevirus</taxon>
        <taxon>Canhaevirus hiberniae</taxon>
    </lineage>
</organism>
<accession>A0A7M1RX98</accession>
<keyword evidence="2" id="KW-1185">Reference proteome</keyword>
<dbReference type="KEGG" id="vg:65129204"/>
<reference evidence="1 2" key="1">
    <citation type="submission" date="2020-07" db="EMBL/GenBank/DDBJ databases">
        <title>Taxonomic proposal: Crassvirales, a new order of highly abundant and diverse bacterial viruses.</title>
        <authorList>
            <person name="Shkoporov A.N."/>
            <person name="Stockdale S.R."/>
            <person name="Guerin E."/>
            <person name="Ross R.P."/>
            <person name="Hill C."/>
        </authorList>
    </citation>
    <scope>NUCLEOTIDE SEQUENCE [LARGE SCALE GENOMIC DNA]</scope>
</reference>
<evidence type="ECO:0000313" key="1">
    <source>
        <dbReference type="EMBL" id="QOR58724.1"/>
    </source>
</evidence>
<dbReference type="GeneID" id="65129204"/>